<dbReference type="Gene3D" id="1.10.10.10">
    <property type="entry name" value="Winged helix-like DNA-binding domain superfamily/Winged helix DNA-binding domain"/>
    <property type="match status" value="1"/>
</dbReference>
<dbReference type="Pfam" id="PF09860">
    <property type="entry name" value="DUF2087"/>
    <property type="match status" value="1"/>
</dbReference>
<evidence type="ECO:0000256" key="1">
    <source>
        <dbReference type="ARBA" id="ARBA00023015"/>
    </source>
</evidence>
<sequence length="199" mass="23294">MQLSKIINFHKAVTDPTRIRIIMLLANSSQSGIEIAERLGISAPTVTHHANKLRDAGLLYQRREKNTIYFSLDEKTLKQSSLALLKLVEQAKEGEDGMSINTEVQLKNSVITNFFSKDGRLKQIPAQMKKKLIVLEHIVEELEQGKKYQEKELNEFIKQFHDDYATLRREFIIHQFMYREDSVYELNPKELWTKWDKLS</sequence>
<dbReference type="NCBIfam" id="NF033788">
    <property type="entry name" value="HTH_metalloreg"/>
    <property type="match status" value="1"/>
</dbReference>
<organism evidence="5 6">
    <name type="scientific">Bacillus suaedaesalsae</name>
    <dbReference type="NCBI Taxonomy" id="2810349"/>
    <lineage>
        <taxon>Bacteria</taxon>
        <taxon>Bacillati</taxon>
        <taxon>Bacillota</taxon>
        <taxon>Bacilli</taxon>
        <taxon>Bacillales</taxon>
        <taxon>Bacillaceae</taxon>
        <taxon>Bacillus</taxon>
    </lineage>
</organism>
<evidence type="ECO:0000259" key="4">
    <source>
        <dbReference type="PROSITE" id="PS50987"/>
    </source>
</evidence>
<evidence type="ECO:0000313" key="5">
    <source>
        <dbReference type="EMBL" id="MBM6616495.1"/>
    </source>
</evidence>
<dbReference type="InterPro" id="IPR036388">
    <property type="entry name" value="WH-like_DNA-bd_sf"/>
</dbReference>
<protein>
    <submittedName>
        <fullName evidence="5">Metalloregulator ArsR/SmtB family transcription factor</fullName>
    </submittedName>
</protein>
<dbReference type="InterPro" id="IPR011991">
    <property type="entry name" value="ArsR-like_HTH"/>
</dbReference>
<dbReference type="SUPFAM" id="SSF46785">
    <property type="entry name" value="Winged helix' DNA-binding domain"/>
    <property type="match status" value="1"/>
</dbReference>
<dbReference type="EMBL" id="JAFELM010000013">
    <property type="protein sequence ID" value="MBM6616495.1"/>
    <property type="molecule type" value="Genomic_DNA"/>
</dbReference>
<keyword evidence="1" id="KW-0805">Transcription regulation</keyword>
<dbReference type="PRINTS" id="PR00778">
    <property type="entry name" value="HTHARSR"/>
</dbReference>
<dbReference type="InterPro" id="IPR051081">
    <property type="entry name" value="HTH_MetalResp_TranReg"/>
</dbReference>
<evidence type="ECO:0000256" key="2">
    <source>
        <dbReference type="ARBA" id="ARBA00023125"/>
    </source>
</evidence>
<dbReference type="PROSITE" id="PS50987">
    <property type="entry name" value="HTH_ARSR_2"/>
    <property type="match status" value="1"/>
</dbReference>
<keyword evidence="3" id="KW-0804">Transcription</keyword>
<dbReference type="Pfam" id="PF01022">
    <property type="entry name" value="HTH_5"/>
    <property type="match status" value="1"/>
</dbReference>
<keyword evidence="2" id="KW-0238">DNA-binding</keyword>
<keyword evidence="6" id="KW-1185">Reference proteome</keyword>
<dbReference type="RefSeq" id="WP_204201885.1">
    <property type="nucleotide sequence ID" value="NZ_JAFELM010000013.1"/>
</dbReference>
<accession>A0ABS2DDG0</accession>
<reference evidence="5 6" key="1">
    <citation type="submission" date="2021-02" db="EMBL/GenBank/DDBJ databases">
        <title>Bacillus sp. RD4P76, an endophyte from a halophyte.</title>
        <authorList>
            <person name="Sun J.-Q."/>
        </authorList>
    </citation>
    <scope>NUCLEOTIDE SEQUENCE [LARGE SCALE GENOMIC DNA]</scope>
    <source>
        <strain evidence="5 6">RD4P76</strain>
    </source>
</reference>
<evidence type="ECO:0000256" key="3">
    <source>
        <dbReference type="ARBA" id="ARBA00023163"/>
    </source>
</evidence>
<gene>
    <name evidence="5" type="ORF">JR050_02210</name>
</gene>
<feature type="domain" description="HTH arsR-type" evidence="4">
    <location>
        <begin position="1"/>
        <end position="92"/>
    </location>
</feature>
<comment type="caution">
    <text evidence="5">The sequence shown here is derived from an EMBL/GenBank/DDBJ whole genome shotgun (WGS) entry which is preliminary data.</text>
</comment>
<dbReference type="SMART" id="SM00418">
    <property type="entry name" value="HTH_ARSR"/>
    <property type="match status" value="1"/>
</dbReference>
<dbReference type="InterPro" id="IPR018656">
    <property type="entry name" value="DUF2087"/>
</dbReference>
<dbReference type="CDD" id="cd00090">
    <property type="entry name" value="HTH_ARSR"/>
    <property type="match status" value="1"/>
</dbReference>
<dbReference type="PANTHER" id="PTHR33154:SF33">
    <property type="entry name" value="TRANSCRIPTIONAL REPRESSOR SDPR"/>
    <property type="match status" value="1"/>
</dbReference>
<dbReference type="InterPro" id="IPR036390">
    <property type="entry name" value="WH_DNA-bd_sf"/>
</dbReference>
<dbReference type="Proteomes" id="UP001518925">
    <property type="component" value="Unassembled WGS sequence"/>
</dbReference>
<proteinExistence type="predicted"/>
<name>A0ABS2DDG0_9BACI</name>
<evidence type="ECO:0000313" key="6">
    <source>
        <dbReference type="Proteomes" id="UP001518925"/>
    </source>
</evidence>
<dbReference type="PANTHER" id="PTHR33154">
    <property type="entry name" value="TRANSCRIPTIONAL REGULATOR, ARSR FAMILY"/>
    <property type="match status" value="1"/>
</dbReference>
<dbReference type="InterPro" id="IPR001845">
    <property type="entry name" value="HTH_ArsR_DNA-bd_dom"/>
</dbReference>